<sequence length="362" mass="37999">MVFNAGRMRPIPIFHCQRPQLRRSICPNRIVATPIARDAQLEWSGAIEPDLSNLASYRPVASVQLTPVAQPVAQVVTSAPVVLARRQISVGHLPQTQLTGEVEGLPTTPGLLNCQFPLCGVRVTIMKCSFICGCPGHTGLSPRSMDPDSCRTGTLVIATISASRSLGAAGGEAPTGAAYPFRSFSPSGSCAVVSQIAQTSGGPMIELSTGAASASTRGAQGRARLQNELAAQKGTFFTAVLAAMARRMQPTASVEGSPQELLDRGICGSRYLKRFGSFAKVRELNFQAARDQTALLAVAIDQELDVVTTKRLELTSQSKHGLFSSGGDTYNANPSPKPKGQPKKKGAGRGGGTQAVADGEEV</sequence>
<evidence type="ECO:0000313" key="5">
    <source>
        <dbReference type="Proteomes" id="UP001152797"/>
    </source>
</evidence>
<reference evidence="2" key="1">
    <citation type="submission" date="2022-10" db="EMBL/GenBank/DDBJ databases">
        <authorList>
            <person name="Chen Y."/>
            <person name="Dougan E. K."/>
            <person name="Chan C."/>
            <person name="Rhodes N."/>
            <person name="Thang M."/>
        </authorList>
    </citation>
    <scope>NUCLEOTIDE SEQUENCE</scope>
</reference>
<dbReference type="EMBL" id="CAMXCT020002920">
    <property type="protein sequence ID" value="CAL1154728.1"/>
    <property type="molecule type" value="Genomic_DNA"/>
</dbReference>
<proteinExistence type="predicted"/>
<keyword evidence="5" id="KW-1185">Reference proteome</keyword>
<dbReference type="AlphaFoldDB" id="A0A9P1D0M1"/>
<organism evidence="2">
    <name type="scientific">Cladocopium goreaui</name>
    <dbReference type="NCBI Taxonomy" id="2562237"/>
    <lineage>
        <taxon>Eukaryota</taxon>
        <taxon>Sar</taxon>
        <taxon>Alveolata</taxon>
        <taxon>Dinophyceae</taxon>
        <taxon>Suessiales</taxon>
        <taxon>Symbiodiniaceae</taxon>
        <taxon>Cladocopium</taxon>
    </lineage>
</organism>
<feature type="region of interest" description="Disordered" evidence="1">
    <location>
        <begin position="318"/>
        <end position="362"/>
    </location>
</feature>
<comment type="caution">
    <text evidence="2">The sequence shown here is derived from an EMBL/GenBank/DDBJ whole genome shotgun (WGS) entry which is preliminary data.</text>
</comment>
<accession>A0A9P1D0M1</accession>
<reference evidence="3" key="2">
    <citation type="submission" date="2024-04" db="EMBL/GenBank/DDBJ databases">
        <authorList>
            <person name="Chen Y."/>
            <person name="Shah S."/>
            <person name="Dougan E. K."/>
            <person name="Thang M."/>
            <person name="Chan C."/>
        </authorList>
    </citation>
    <scope>NUCLEOTIDE SEQUENCE [LARGE SCALE GENOMIC DNA]</scope>
</reference>
<protein>
    <submittedName>
        <fullName evidence="4">Phosphodiesterase</fullName>
    </submittedName>
</protein>
<evidence type="ECO:0000256" key="1">
    <source>
        <dbReference type="SAM" id="MobiDB-lite"/>
    </source>
</evidence>
<evidence type="ECO:0000313" key="4">
    <source>
        <dbReference type="EMBL" id="CAL4788665.1"/>
    </source>
</evidence>
<evidence type="ECO:0000313" key="3">
    <source>
        <dbReference type="EMBL" id="CAL1154728.1"/>
    </source>
</evidence>
<dbReference type="EMBL" id="CAMXCT010002920">
    <property type="protein sequence ID" value="CAI4001353.1"/>
    <property type="molecule type" value="Genomic_DNA"/>
</dbReference>
<gene>
    <name evidence="2" type="ORF">C1SCF055_LOCUS27407</name>
</gene>
<dbReference type="EMBL" id="CAMXCT030002920">
    <property type="protein sequence ID" value="CAL4788665.1"/>
    <property type="molecule type" value="Genomic_DNA"/>
</dbReference>
<dbReference type="Proteomes" id="UP001152797">
    <property type="component" value="Unassembled WGS sequence"/>
</dbReference>
<name>A0A9P1D0M1_9DINO</name>
<evidence type="ECO:0000313" key="2">
    <source>
        <dbReference type="EMBL" id="CAI4001353.1"/>
    </source>
</evidence>